<feature type="compositionally biased region" description="Basic residues" evidence="1">
    <location>
        <begin position="1"/>
        <end position="16"/>
    </location>
</feature>
<accession>A0A7X5XBD8</accession>
<evidence type="ECO:0000313" key="2">
    <source>
        <dbReference type="EMBL" id="NIY68831.1"/>
    </source>
</evidence>
<sequence length="198" mass="21868">MPSPRPRSRLRRHRPGHSVSQCRPPVAPAKPTGHNRDGQQLDARLDREPPTPWATPGPYSKRTSSLERTSWDSRISRASGKERKADPAPRGPTKAIGNNAAENSPAGVVWVFGTALPAHTHEVTSKPVTISLPGDFHAFEHRQAYSSRISEYAVGRRRLRGTSATRRRQRWMTSGTRRETTAGQGRLATGSRMATHST</sequence>
<protein>
    <submittedName>
        <fullName evidence="2">Uncharacterized protein</fullName>
    </submittedName>
</protein>
<dbReference type="Proteomes" id="UP000536624">
    <property type="component" value="Unassembled WGS sequence"/>
</dbReference>
<proteinExistence type="predicted"/>
<evidence type="ECO:0000313" key="3">
    <source>
        <dbReference type="Proteomes" id="UP000536624"/>
    </source>
</evidence>
<feature type="compositionally biased region" description="Basic and acidic residues" evidence="1">
    <location>
        <begin position="34"/>
        <end position="49"/>
    </location>
</feature>
<feature type="region of interest" description="Disordered" evidence="1">
    <location>
        <begin position="1"/>
        <end position="100"/>
    </location>
</feature>
<evidence type="ECO:0000256" key="1">
    <source>
        <dbReference type="SAM" id="MobiDB-lite"/>
    </source>
</evidence>
<dbReference type="AlphaFoldDB" id="A0A7X5XBD8"/>
<dbReference type="EMBL" id="JAALLH010000001">
    <property type="protein sequence ID" value="NIY68831.1"/>
    <property type="molecule type" value="Genomic_DNA"/>
</dbReference>
<organism evidence="2 3">
    <name type="scientific">Streptomyces malaysiensis</name>
    <dbReference type="NCBI Taxonomy" id="92644"/>
    <lineage>
        <taxon>Bacteria</taxon>
        <taxon>Bacillati</taxon>
        <taxon>Actinomycetota</taxon>
        <taxon>Actinomycetes</taxon>
        <taxon>Kitasatosporales</taxon>
        <taxon>Streptomycetaceae</taxon>
        <taxon>Streptomyces</taxon>
        <taxon>Streptomyces violaceusniger group</taxon>
    </lineage>
</organism>
<feature type="region of interest" description="Disordered" evidence="1">
    <location>
        <begin position="166"/>
        <end position="198"/>
    </location>
</feature>
<comment type="caution">
    <text evidence="2">The sequence shown here is derived from an EMBL/GenBank/DDBJ whole genome shotgun (WGS) entry which is preliminary data.</text>
</comment>
<feature type="compositionally biased region" description="Basic and acidic residues" evidence="1">
    <location>
        <begin position="69"/>
        <end position="87"/>
    </location>
</feature>
<gene>
    <name evidence="2" type="ORF">SMALB_6930</name>
</gene>
<reference evidence="2 3" key="1">
    <citation type="submission" date="2020-02" db="EMBL/GenBank/DDBJ databases">
        <title>Streptomyces malaysiensis DSM14702 (JHCC583434, PFL_A843) Genome sequencing and assembly.</title>
        <authorList>
            <person name="Samborskyy M."/>
        </authorList>
    </citation>
    <scope>NUCLEOTIDE SEQUENCE [LARGE SCALE GENOMIC DNA]</scope>
    <source>
        <strain evidence="2 3">DSM 14702</strain>
    </source>
</reference>
<name>A0A7X5XBD8_STRMQ</name>